<evidence type="ECO:0000259" key="7">
    <source>
        <dbReference type="PROSITE" id="PS50178"/>
    </source>
</evidence>
<dbReference type="Gene3D" id="3.30.40.10">
    <property type="entry name" value="Zinc/RING finger domain, C3HC4 (zinc finger)"/>
    <property type="match status" value="2"/>
</dbReference>
<accession>A0A7S3JSJ0</accession>
<sequence length="502" mass="53967">MTSTMPIAQPVVLNDAPPSYSEAIGDEVSTEQQQEEEGDGLFALRALASSVSEKMFGSPQLEERTEDIAAVVPRTLATIRITIAPTGGYIAQVDLPCENIQNKQNATARIGPFGTEAIAWTMARSFAPAVWQPPLEGKGGSCGNCRHTFAVFRRCHHCRNCGLAVCSRCSVHWPSGTLPESALCTDVKSFAKAAKIFADRLPTTSTPQNTNIGSKQTIDAIRAWSSRTTVRVCLACDKAAADVRRAMLAGIPVAEAQQKLNSGEWANVNFQRPLAKDFHLGGLLPIHAAVASGSLPLVQWLVQELDCPVDGAMALTAGTPPKSVLRIAVEHAATEILEWLLFTDSIRLPYHELPLELPPSLDVATPVALRALSASLRDAHKLRHLLDQVLTDAAPLQQNAFNVPSAAFAASSLSSLSVPTAPLAEQQSQSKQDETKQLNQEQKEDDAAKECTVCFSPLIPEVRCALVPCGHTSCCQECAGSLATCPLCRTSVDRVMRIFVED</sequence>
<evidence type="ECO:0000256" key="2">
    <source>
        <dbReference type="ARBA" id="ARBA00022771"/>
    </source>
</evidence>
<reference evidence="8" key="1">
    <citation type="submission" date="2021-01" db="EMBL/GenBank/DDBJ databases">
        <authorList>
            <person name="Corre E."/>
            <person name="Pelletier E."/>
            <person name="Niang G."/>
            <person name="Scheremetjew M."/>
            <person name="Finn R."/>
            <person name="Kale V."/>
            <person name="Holt S."/>
            <person name="Cochrane G."/>
            <person name="Meng A."/>
            <person name="Brown T."/>
            <person name="Cohen L."/>
        </authorList>
    </citation>
    <scope>NUCLEOTIDE SEQUENCE</scope>
    <source>
        <strain evidence="8">CCMP1510</strain>
    </source>
</reference>
<dbReference type="InterPro" id="IPR011011">
    <property type="entry name" value="Znf_FYVE_PHD"/>
</dbReference>
<evidence type="ECO:0000259" key="6">
    <source>
        <dbReference type="PROSITE" id="PS50089"/>
    </source>
</evidence>
<dbReference type="SMART" id="SM00064">
    <property type="entry name" value="FYVE"/>
    <property type="match status" value="1"/>
</dbReference>
<dbReference type="PANTHER" id="PTHR23164">
    <property type="entry name" value="EARLY ENDOSOME ANTIGEN 1"/>
    <property type="match status" value="1"/>
</dbReference>
<dbReference type="InterPro" id="IPR017455">
    <property type="entry name" value="Znf_FYVE-rel"/>
</dbReference>
<dbReference type="EMBL" id="HBIJ01002914">
    <property type="protein sequence ID" value="CAE0361271.1"/>
    <property type="molecule type" value="Transcribed_RNA"/>
</dbReference>
<dbReference type="PROSITE" id="PS50178">
    <property type="entry name" value="ZF_FYVE"/>
    <property type="match status" value="1"/>
</dbReference>
<feature type="compositionally biased region" description="Basic and acidic residues" evidence="5">
    <location>
        <begin position="431"/>
        <end position="441"/>
    </location>
</feature>
<dbReference type="PROSITE" id="PS50089">
    <property type="entry name" value="ZF_RING_2"/>
    <property type="match status" value="1"/>
</dbReference>
<organism evidence="8">
    <name type="scientific">Aureoumbra lagunensis</name>
    <dbReference type="NCBI Taxonomy" id="44058"/>
    <lineage>
        <taxon>Eukaryota</taxon>
        <taxon>Sar</taxon>
        <taxon>Stramenopiles</taxon>
        <taxon>Ochrophyta</taxon>
        <taxon>Pelagophyceae</taxon>
        <taxon>Pelagomonadales</taxon>
        <taxon>Aureoumbra</taxon>
    </lineage>
</organism>
<feature type="region of interest" description="Disordered" evidence="5">
    <location>
        <begin position="421"/>
        <end position="441"/>
    </location>
</feature>
<feature type="region of interest" description="Disordered" evidence="5">
    <location>
        <begin position="1"/>
        <end position="37"/>
    </location>
</feature>
<name>A0A7S3JSJ0_9STRA</name>
<feature type="domain" description="RING-type" evidence="6">
    <location>
        <begin position="451"/>
        <end position="489"/>
    </location>
</feature>
<evidence type="ECO:0000256" key="5">
    <source>
        <dbReference type="SAM" id="MobiDB-lite"/>
    </source>
</evidence>
<keyword evidence="1" id="KW-0479">Metal-binding</keyword>
<evidence type="ECO:0000256" key="1">
    <source>
        <dbReference type="ARBA" id="ARBA00022723"/>
    </source>
</evidence>
<evidence type="ECO:0008006" key="9">
    <source>
        <dbReference type="Google" id="ProtNLM"/>
    </source>
</evidence>
<evidence type="ECO:0000313" key="8">
    <source>
        <dbReference type="EMBL" id="CAE0361271.1"/>
    </source>
</evidence>
<dbReference type="Pfam" id="PF13920">
    <property type="entry name" value="zf-C3HC4_3"/>
    <property type="match status" value="1"/>
</dbReference>
<dbReference type="InterPro" id="IPR001841">
    <property type="entry name" value="Znf_RING"/>
</dbReference>
<dbReference type="InterPro" id="IPR013083">
    <property type="entry name" value="Znf_RING/FYVE/PHD"/>
</dbReference>
<dbReference type="GO" id="GO:0008270">
    <property type="term" value="F:zinc ion binding"/>
    <property type="evidence" value="ECO:0007669"/>
    <property type="project" value="UniProtKB-KW"/>
</dbReference>
<feature type="domain" description="FYVE-type" evidence="7">
    <location>
        <begin position="136"/>
        <end position="241"/>
    </location>
</feature>
<feature type="compositionally biased region" description="Acidic residues" evidence="5">
    <location>
        <begin position="24"/>
        <end position="37"/>
    </location>
</feature>
<proteinExistence type="predicted"/>
<evidence type="ECO:0000256" key="3">
    <source>
        <dbReference type="ARBA" id="ARBA00022833"/>
    </source>
</evidence>
<evidence type="ECO:0000256" key="4">
    <source>
        <dbReference type="PROSITE-ProRule" id="PRU00175"/>
    </source>
</evidence>
<keyword evidence="2 4" id="KW-0863">Zinc-finger</keyword>
<keyword evidence="3" id="KW-0862">Zinc</keyword>
<protein>
    <recommendedName>
        <fullName evidence="9">RING-type domain-containing protein</fullName>
    </recommendedName>
</protein>
<dbReference type="SUPFAM" id="SSF57850">
    <property type="entry name" value="RING/U-box"/>
    <property type="match status" value="1"/>
</dbReference>
<dbReference type="AlphaFoldDB" id="A0A7S3JSJ0"/>
<gene>
    <name evidence="8" type="ORF">ALAG00032_LOCUS2004</name>
</gene>
<dbReference type="Pfam" id="PF01363">
    <property type="entry name" value="FYVE"/>
    <property type="match status" value="1"/>
</dbReference>
<dbReference type="InterPro" id="IPR000306">
    <property type="entry name" value="Znf_FYVE"/>
</dbReference>
<dbReference type="SUPFAM" id="SSF57903">
    <property type="entry name" value="FYVE/PHD zinc finger"/>
    <property type="match status" value="1"/>
</dbReference>